<evidence type="ECO:0000313" key="7">
    <source>
        <dbReference type="EMBL" id="UGS36974.1"/>
    </source>
</evidence>
<accession>A0A9E7C1R6</accession>
<protein>
    <recommendedName>
        <fullName evidence="9">Flippase-like domain-containing protein</fullName>
    </recommendedName>
</protein>
<dbReference type="PANTHER" id="PTHR39087:SF2">
    <property type="entry name" value="UPF0104 MEMBRANE PROTEIN MJ1595"/>
    <property type="match status" value="1"/>
</dbReference>
<name>A0A9E7C1R6_9ACTN</name>
<dbReference type="Pfam" id="PF03706">
    <property type="entry name" value="LPG_synthase_TM"/>
    <property type="match status" value="1"/>
</dbReference>
<keyword evidence="8" id="KW-1185">Reference proteome</keyword>
<feature type="transmembrane region" description="Helical" evidence="6">
    <location>
        <begin position="21"/>
        <end position="39"/>
    </location>
</feature>
<reference evidence="7" key="1">
    <citation type="journal article" date="2022" name="Int. J. Syst. Evol. Microbiol.">
        <title>Pseudomonas aegrilactucae sp. nov. and Pseudomonas morbosilactucae sp. nov., pathogens causing bacterial rot of lettuce in Japan.</title>
        <authorList>
            <person name="Sawada H."/>
            <person name="Fujikawa T."/>
            <person name="Satou M."/>
        </authorList>
    </citation>
    <scope>NUCLEOTIDE SEQUENCE</scope>
    <source>
        <strain evidence="7">0166_1</strain>
    </source>
</reference>
<keyword evidence="2" id="KW-1003">Cell membrane</keyword>
<feature type="transmembrane region" description="Helical" evidence="6">
    <location>
        <begin position="235"/>
        <end position="257"/>
    </location>
</feature>
<gene>
    <name evidence="7" type="ORF">DSM104329_03386</name>
</gene>
<dbReference type="AlphaFoldDB" id="A0A9E7C1R6"/>
<feature type="transmembrane region" description="Helical" evidence="6">
    <location>
        <begin position="142"/>
        <end position="163"/>
    </location>
</feature>
<evidence type="ECO:0000256" key="2">
    <source>
        <dbReference type="ARBA" id="ARBA00022475"/>
    </source>
</evidence>
<keyword evidence="5 6" id="KW-0472">Membrane</keyword>
<organism evidence="7 8">
    <name type="scientific">Capillimicrobium parvum</name>
    <dbReference type="NCBI Taxonomy" id="2884022"/>
    <lineage>
        <taxon>Bacteria</taxon>
        <taxon>Bacillati</taxon>
        <taxon>Actinomycetota</taxon>
        <taxon>Thermoleophilia</taxon>
        <taxon>Solirubrobacterales</taxon>
        <taxon>Capillimicrobiaceae</taxon>
        <taxon>Capillimicrobium</taxon>
    </lineage>
</organism>
<feature type="transmembrane region" description="Helical" evidence="6">
    <location>
        <begin position="94"/>
        <end position="122"/>
    </location>
</feature>
<evidence type="ECO:0000256" key="3">
    <source>
        <dbReference type="ARBA" id="ARBA00022692"/>
    </source>
</evidence>
<dbReference type="NCBIfam" id="TIGR00374">
    <property type="entry name" value="flippase-like domain"/>
    <property type="match status" value="1"/>
</dbReference>
<evidence type="ECO:0000313" key="8">
    <source>
        <dbReference type="Proteomes" id="UP001162834"/>
    </source>
</evidence>
<dbReference type="InterPro" id="IPR022791">
    <property type="entry name" value="L-PG_synthase/AglD"/>
</dbReference>
<feature type="transmembrane region" description="Helical" evidence="6">
    <location>
        <begin position="263"/>
        <end position="281"/>
    </location>
</feature>
<evidence type="ECO:0008006" key="9">
    <source>
        <dbReference type="Google" id="ProtNLM"/>
    </source>
</evidence>
<dbReference type="GO" id="GO:0005886">
    <property type="term" value="C:plasma membrane"/>
    <property type="evidence" value="ECO:0007669"/>
    <property type="project" value="UniProtKB-SubCell"/>
</dbReference>
<dbReference type="PROSITE" id="PS51318">
    <property type="entry name" value="TAT"/>
    <property type="match status" value="1"/>
</dbReference>
<dbReference type="KEGG" id="sbae:DSM104329_03386"/>
<feature type="transmembrane region" description="Helical" evidence="6">
    <location>
        <begin position="293"/>
        <end position="310"/>
    </location>
</feature>
<evidence type="ECO:0000256" key="6">
    <source>
        <dbReference type="SAM" id="Phobius"/>
    </source>
</evidence>
<dbReference type="InterPro" id="IPR006311">
    <property type="entry name" value="TAT_signal"/>
</dbReference>
<feature type="transmembrane region" description="Helical" evidence="6">
    <location>
        <begin position="59"/>
        <end position="82"/>
    </location>
</feature>
<keyword evidence="4 6" id="KW-1133">Transmembrane helix</keyword>
<comment type="subcellular location">
    <subcellularLocation>
        <location evidence="1">Cell membrane</location>
        <topology evidence="1">Multi-pass membrane protein</topology>
    </subcellularLocation>
</comment>
<sequence length="358" mass="37131">MSAAPGGADARSQPRISRRRLLVSTALLAGAAVALYLLLPRLAGLDDTWERVRNGDPLWLFAAAGLEFLSYAGYVVLFRRVLARPPSWLGLRESVLISIAGVAATRLLAAGGAGGIALTAWALRRSGLPARMVGARMTAFMVILYGIYMIVLVVGGFGLYVGVLPGPAPAGLTLVPGIFGAAVIVVALLLALVPHDLASRHSGRRVLRWVAIGSATVGDGVREALALVRTGEWRAVAAAVAWWGFDIAVLWACLHAFGGSPPVTGVVMAYFVGMLGNLLPLPGGIGGVDGGMIAALIGFGVPGGLAIAAVLSYRAFSFWLPTVPGILAYLRLLRDVRGWGPAGALTQQGPEALSSRST</sequence>
<keyword evidence="3 6" id="KW-0812">Transmembrane</keyword>
<proteinExistence type="predicted"/>
<dbReference type="Proteomes" id="UP001162834">
    <property type="component" value="Chromosome"/>
</dbReference>
<feature type="transmembrane region" description="Helical" evidence="6">
    <location>
        <begin position="170"/>
        <end position="194"/>
    </location>
</feature>
<evidence type="ECO:0000256" key="4">
    <source>
        <dbReference type="ARBA" id="ARBA00022989"/>
    </source>
</evidence>
<dbReference type="PANTHER" id="PTHR39087">
    <property type="entry name" value="UPF0104 MEMBRANE PROTEIN MJ1595"/>
    <property type="match status" value="1"/>
</dbReference>
<dbReference type="EMBL" id="CP087164">
    <property type="protein sequence ID" value="UGS36974.1"/>
    <property type="molecule type" value="Genomic_DNA"/>
</dbReference>
<dbReference type="RefSeq" id="WP_259311038.1">
    <property type="nucleotide sequence ID" value="NZ_CP087164.1"/>
</dbReference>
<evidence type="ECO:0000256" key="1">
    <source>
        <dbReference type="ARBA" id="ARBA00004651"/>
    </source>
</evidence>
<evidence type="ECO:0000256" key="5">
    <source>
        <dbReference type="ARBA" id="ARBA00023136"/>
    </source>
</evidence>